<reference evidence="1 2" key="1">
    <citation type="journal article" date="2014" name="Arch. Microbiol.">
        <title>Bacillus mesophilum sp. nov., strain IITR-54T, a novel 4-chlorobiphenyl dechlorinating bacterium.</title>
        <authorList>
            <person name="Manickam N."/>
            <person name="Singh N.K."/>
            <person name="Bajaj A."/>
            <person name="Kumar R.M."/>
            <person name="Kaur G."/>
            <person name="Kaur N."/>
            <person name="Bala M."/>
            <person name="Kumar A."/>
            <person name="Mayilraj S."/>
        </authorList>
    </citation>
    <scope>NUCLEOTIDE SEQUENCE [LARGE SCALE GENOMIC DNA]</scope>
    <source>
        <strain evidence="1 2">IITR-54</strain>
    </source>
</reference>
<dbReference type="InterPro" id="IPR016181">
    <property type="entry name" value="Acyl_CoA_acyltransferase"/>
</dbReference>
<name>A0A7V7RQU2_9BACI</name>
<sequence length="382" mass="45487">MKAKLYDQDTFYQIPWNEIANGAYVRGFFEHLVKDGVQHYIENVKTELFFIRIDTLLLPITKNEQQYENSYVCSPYTHYISYAKEELWELGNKHLEKFFEKMISILGFFLRKGSFNKVVIVNNWLLSTNLYSNQLTSKQIKEITACLTKTFPEHTIMFRSLNNRLHRSMMSDFLKEGYEKIMSRSVYLLDEDTQRNFTQKEKKLLRQDAALFKKHEIKAVETLSSLEEASSYAHKLYSQLYIHKYSVHNPQFNMRFFTEAMKKNLLQFKWIKNEDVVGVIGYFTVHSVFTTPILGYCTEKGRQLGLYRMLSYMITKEIIDHGYTGHRSAGASEFKRKRGAKQYIEYNVIYQEHLPLSRKWPWLLVKWVMDRVVEPMALKREF</sequence>
<proteinExistence type="predicted"/>
<evidence type="ECO:0000313" key="1">
    <source>
        <dbReference type="EMBL" id="KAB2335818.1"/>
    </source>
</evidence>
<accession>A0A7V7RQU2</accession>
<organism evidence="1 2">
    <name type="scientific">Bacillus mesophilum</name>
    <dbReference type="NCBI Taxonomy" id="1071718"/>
    <lineage>
        <taxon>Bacteria</taxon>
        <taxon>Bacillati</taxon>
        <taxon>Bacillota</taxon>
        <taxon>Bacilli</taxon>
        <taxon>Bacillales</taxon>
        <taxon>Bacillaceae</taxon>
        <taxon>Bacillus</taxon>
    </lineage>
</organism>
<dbReference type="EMBL" id="WBOT01000001">
    <property type="protein sequence ID" value="KAB2335818.1"/>
    <property type="molecule type" value="Genomic_DNA"/>
</dbReference>
<keyword evidence="2" id="KW-1185">Reference proteome</keyword>
<comment type="caution">
    <text evidence="1">The sequence shown here is derived from an EMBL/GenBank/DDBJ whole genome shotgun (WGS) entry which is preliminary data.</text>
</comment>
<dbReference type="OrthoDB" id="9809725at2"/>
<dbReference type="Proteomes" id="UP000441354">
    <property type="component" value="Unassembled WGS sequence"/>
</dbReference>
<evidence type="ECO:0000313" key="2">
    <source>
        <dbReference type="Proteomes" id="UP000441354"/>
    </source>
</evidence>
<protein>
    <submittedName>
        <fullName evidence="1">Uncharacterized protein</fullName>
    </submittedName>
</protein>
<gene>
    <name evidence="1" type="ORF">F7732_04450</name>
</gene>
<dbReference type="AlphaFoldDB" id="A0A7V7RQU2"/>
<dbReference type="RefSeq" id="WP_151572417.1">
    <property type="nucleotide sequence ID" value="NZ_WBOT01000001.1"/>
</dbReference>
<dbReference type="SUPFAM" id="SSF55729">
    <property type="entry name" value="Acyl-CoA N-acyltransferases (Nat)"/>
    <property type="match status" value="1"/>
</dbReference>